<dbReference type="AlphaFoldDB" id="A0A8H7AZ16"/>
<evidence type="ECO:0000313" key="4">
    <source>
        <dbReference type="Proteomes" id="UP000596902"/>
    </source>
</evidence>
<dbReference type="EMBL" id="JAAABM010000017">
    <property type="protein sequence ID" value="KAF7672242.1"/>
    <property type="molecule type" value="Genomic_DNA"/>
</dbReference>
<reference evidence="3" key="2">
    <citation type="submission" date="2020-08" db="EMBL/GenBank/DDBJ databases">
        <title>Draft Genome Sequence of Cumin Blight Pathogen Alternaria burnsii.</title>
        <authorList>
            <person name="Feng Z."/>
        </authorList>
    </citation>
    <scope>NUCLEOTIDE SEQUENCE</scope>
    <source>
        <strain evidence="3">CBS107.38</strain>
    </source>
</reference>
<dbReference type="Pfam" id="PF23544">
    <property type="entry name" value="AtuA_ferredoxin"/>
    <property type="match status" value="1"/>
</dbReference>
<dbReference type="RefSeq" id="XP_038782600.1">
    <property type="nucleotide sequence ID" value="XM_038934799.1"/>
</dbReference>
<proteinExistence type="predicted"/>
<dbReference type="Proteomes" id="UP000596902">
    <property type="component" value="Unassembled WGS sequence"/>
</dbReference>
<evidence type="ECO:0000259" key="1">
    <source>
        <dbReference type="Pfam" id="PF07287"/>
    </source>
</evidence>
<evidence type="ECO:0008006" key="5">
    <source>
        <dbReference type="Google" id="ProtNLM"/>
    </source>
</evidence>
<evidence type="ECO:0000313" key="3">
    <source>
        <dbReference type="EMBL" id="KAF7672242.1"/>
    </source>
</evidence>
<dbReference type="InterPro" id="IPR010839">
    <property type="entry name" value="AtuA_N"/>
</dbReference>
<feature type="domain" description="AtuA-like ferredoxin-fold" evidence="2">
    <location>
        <begin position="515"/>
        <end position="612"/>
    </location>
</feature>
<organism evidence="3 4">
    <name type="scientific">Alternaria burnsii</name>
    <dbReference type="NCBI Taxonomy" id="1187904"/>
    <lineage>
        <taxon>Eukaryota</taxon>
        <taxon>Fungi</taxon>
        <taxon>Dikarya</taxon>
        <taxon>Ascomycota</taxon>
        <taxon>Pezizomycotina</taxon>
        <taxon>Dothideomycetes</taxon>
        <taxon>Pleosporomycetidae</taxon>
        <taxon>Pleosporales</taxon>
        <taxon>Pleosporineae</taxon>
        <taxon>Pleosporaceae</taxon>
        <taxon>Alternaria</taxon>
        <taxon>Alternaria sect. Alternaria</taxon>
    </lineage>
</organism>
<name>A0A8H7AZ16_9PLEO</name>
<dbReference type="Pfam" id="PF07287">
    <property type="entry name" value="AtuA"/>
    <property type="match status" value="1"/>
</dbReference>
<sequence>LPAYTSHIIFTMRTRPAPQRGIRIGNVSGATGDAPHAMLRMAQTGDVDFITGDWLSEMNIAWNAIAKASDPSQGYEVGFLSQLEESIDVIVDKKIKVVTNAGALNTEALRDKVRGLCVGKGYGHLKIAAVLGDDVTAEVTEMLRRAPGEGSGFRHLDHSDQCFVEWAKGFEDPASAVAYIGAWGIVEALKKGADIVLCGRVTDASPVIGAAAWWYNWKQESFDELAGALIAGHLIECGPYVCGANFSGFKDLLPGLVDVGFPIAEIMPNGSSYITKQEDLGGKVTAANVTAQLLYELQGEMYLNPDVVADIRTVNITATGEPRREVLVSGVKGFPPPPTTKVMVAAPGGYQAETIYYLNGLDISEKAEMMKRQLTSIFQGNQFSKLSMELYGGQALDPKSQAAGTAMLRVFAQAKRKEDIAASKFRIPIYSLRMQSYPGYHMNLDFRSMDPKPFMEIFPTTIPISQINHRVRLDDEPMIYAPFPPRSAEYPQLRLSYETKTPIDLRSFGLTSKAPLGAVVHARSGDKGNNSNVGFFVRHADEYPWLQSFLTVERLCALFEDDWKDGCRVERCEFPNILAVHFRVLDFLDGGIASSSRIDGLGKGIGEYLRSKVVDVPTSFLQRGCI</sequence>
<accession>A0A8H7AZ16</accession>
<feature type="non-terminal residue" evidence="3">
    <location>
        <position position="626"/>
    </location>
</feature>
<dbReference type="InterPro" id="IPR056362">
    <property type="entry name" value="AtuA-like_ferredoxin_dom"/>
</dbReference>
<dbReference type="PANTHER" id="PTHR47585:SF1">
    <property type="entry name" value="DUF1446 DOMAIN-CONTAINING PROTEIN"/>
    <property type="match status" value="1"/>
</dbReference>
<evidence type="ECO:0000259" key="2">
    <source>
        <dbReference type="Pfam" id="PF23544"/>
    </source>
</evidence>
<reference evidence="3" key="1">
    <citation type="submission" date="2020-01" db="EMBL/GenBank/DDBJ databases">
        <authorList>
            <person name="Feng Z.H.Z."/>
        </authorList>
    </citation>
    <scope>NUCLEOTIDE SEQUENCE</scope>
    <source>
        <strain evidence="3">CBS107.38</strain>
    </source>
</reference>
<comment type="caution">
    <text evidence="3">The sequence shown here is derived from an EMBL/GenBank/DDBJ whole genome shotgun (WGS) entry which is preliminary data.</text>
</comment>
<protein>
    <recommendedName>
        <fullName evidence="5">DUF1446-domain-containing protein</fullName>
    </recommendedName>
</protein>
<dbReference type="PANTHER" id="PTHR47585">
    <property type="match status" value="1"/>
</dbReference>
<feature type="domain" description="Acyclic terpene utilisation N-terminal" evidence="1">
    <location>
        <begin position="22"/>
        <end position="472"/>
    </location>
</feature>
<dbReference type="GeneID" id="62207977"/>
<gene>
    <name evidence="3" type="ORF">GT037_009752</name>
</gene>
<keyword evidence="4" id="KW-1185">Reference proteome</keyword>